<feature type="non-terminal residue" evidence="1">
    <location>
        <position position="77"/>
    </location>
</feature>
<gene>
    <name evidence="1" type="primary">ORF78062</name>
</gene>
<organism evidence="1">
    <name type="scientific">Arion vulgaris</name>
    <dbReference type="NCBI Taxonomy" id="1028688"/>
    <lineage>
        <taxon>Eukaryota</taxon>
        <taxon>Metazoa</taxon>
        <taxon>Spiralia</taxon>
        <taxon>Lophotrochozoa</taxon>
        <taxon>Mollusca</taxon>
        <taxon>Gastropoda</taxon>
        <taxon>Heterobranchia</taxon>
        <taxon>Euthyneura</taxon>
        <taxon>Panpulmonata</taxon>
        <taxon>Eupulmonata</taxon>
        <taxon>Stylommatophora</taxon>
        <taxon>Helicina</taxon>
        <taxon>Arionoidea</taxon>
        <taxon>Arionidae</taxon>
        <taxon>Arion</taxon>
    </lineage>
</organism>
<protein>
    <submittedName>
        <fullName evidence="1">Uncharacterized protein</fullName>
    </submittedName>
</protein>
<evidence type="ECO:0000313" key="1">
    <source>
        <dbReference type="EMBL" id="CEK71365.1"/>
    </source>
</evidence>
<dbReference type="AlphaFoldDB" id="A0A0B6ZUD0"/>
<name>A0A0B6ZUD0_9EUPU</name>
<sequence>MFNMGVMTPEVATLNSSAVDQQIKQEDIKDIYKTVVKLETQIPFLKEKIKLEQISEEMISNEDVNSEDIKCDSFDEN</sequence>
<proteinExistence type="predicted"/>
<accession>A0A0B6ZUD0</accession>
<dbReference type="EMBL" id="HACG01024500">
    <property type="protein sequence ID" value="CEK71365.1"/>
    <property type="molecule type" value="Transcribed_RNA"/>
</dbReference>
<reference evidence="1" key="1">
    <citation type="submission" date="2014-12" db="EMBL/GenBank/DDBJ databases">
        <title>Insight into the proteome of Arion vulgaris.</title>
        <authorList>
            <person name="Aradska J."/>
            <person name="Bulat T."/>
            <person name="Smidak R."/>
            <person name="Sarate P."/>
            <person name="Gangsoo J."/>
            <person name="Sialana F."/>
            <person name="Bilban M."/>
            <person name="Lubec G."/>
        </authorList>
    </citation>
    <scope>NUCLEOTIDE SEQUENCE</scope>
    <source>
        <tissue evidence="1">Skin</tissue>
    </source>
</reference>